<comment type="catalytic activity">
    <reaction evidence="1">
        <text>ATP + protein L-histidine = ADP + protein N-phospho-L-histidine.</text>
        <dbReference type="EC" id="2.7.13.3"/>
    </reaction>
</comment>
<dbReference type="SUPFAM" id="SSF55874">
    <property type="entry name" value="ATPase domain of HSP90 chaperone/DNA topoisomerase II/histidine kinase"/>
    <property type="match status" value="1"/>
</dbReference>
<dbReference type="CDD" id="cd17546">
    <property type="entry name" value="REC_hyHK_CKI1_RcsC-like"/>
    <property type="match status" value="1"/>
</dbReference>
<evidence type="ECO:0000256" key="2">
    <source>
        <dbReference type="ARBA" id="ARBA00012438"/>
    </source>
</evidence>
<evidence type="ECO:0000259" key="11">
    <source>
        <dbReference type="PROSITE" id="PS50109"/>
    </source>
</evidence>
<dbReference type="Gene3D" id="1.20.120.160">
    <property type="entry name" value="HPT domain"/>
    <property type="match status" value="1"/>
</dbReference>
<dbReference type="InterPro" id="IPR036890">
    <property type="entry name" value="HATPase_C_sf"/>
</dbReference>
<dbReference type="InterPro" id="IPR003661">
    <property type="entry name" value="HisK_dim/P_dom"/>
</dbReference>
<feature type="modified residue" description="4-aspartylphosphate" evidence="9">
    <location>
        <position position="391"/>
    </location>
</feature>
<dbReference type="InterPro" id="IPR011006">
    <property type="entry name" value="CheY-like_superfamily"/>
</dbReference>
<dbReference type="EMBL" id="FNZX01000003">
    <property type="protein sequence ID" value="SEK22506.1"/>
    <property type="molecule type" value="Genomic_DNA"/>
</dbReference>
<evidence type="ECO:0000313" key="15">
    <source>
        <dbReference type="Proteomes" id="UP000182321"/>
    </source>
</evidence>
<feature type="transmembrane region" description="Helical" evidence="10">
    <location>
        <begin position="34"/>
        <end position="55"/>
    </location>
</feature>
<dbReference type="SUPFAM" id="SSF47226">
    <property type="entry name" value="Histidine-containing phosphotransfer domain, HPT domain"/>
    <property type="match status" value="1"/>
</dbReference>
<evidence type="ECO:0000256" key="5">
    <source>
        <dbReference type="ARBA" id="ARBA00022777"/>
    </source>
</evidence>
<feature type="domain" description="Response regulatory" evidence="12">
    <location>
        <begin position="342"/>
        <end position="459"/>
    </location>
</feature>
<evidence type="ECO:0000256" key="4">
    <source>
        <dbReference type="ARBA" id="ARBA00022553"/>
    </source>
</evidence>
<evidence type="ECO:0000313" key="14">
    <source>
        <dbReference type="EMBL" id="SEK22506.1"/>
    </source>
</evidence>
<organism evidence="14 15">
    <name type="scientific">Pseudobutyrivibrio ruminis</name>
    <dbReference type="NCBI Taxonomy" id="46206"/>
    <lineage>
        <taxon>Bacteria</taxon>
        <taxon>Bacillati</taxon>
        <taxon>Bacillota</taxon>
        <taxon>Clostridia</taxon>
        <taxon>Lachnospirales</taxon>
        <taxon>Lachnospiraceae</taxon>
        <taxon>Pseudobutyrivibrio</taxon>
    </lineage>
</organism>
<dbReference type="Pfam" id="PF01627">
    <property type="entry name" value="Hpt"/>
    <property type="match status" value="1"/>
</dbReference>
<dbReference type="PROSITE" id="PS50109">
    <property type="entry name" value="HIS_KIN"/>
    <property type="match status" value="1"/>
</dbReference>
<dbReference type="InterPro" id="IPR001789">
    <property type="entry name" value="Sig_transdc_resp-reg_receiver"/>
</dbReference>
<name>A0A1H7F8S5_9FIRM</name>
<evidence type="ECO:0000256" key="9">
    <source>
        <dbReference type="PROSITE-ProRule" id="PRU00169"/>
    </source>
</evidence>
<dbReference type="PANTHER" id="PTHR45339:SF5">
    <property type="entry name" value="HISTIDINE KINASE"/>
    <property type="match status" value="1"/>
</dbReference>
<keyword evidence="6" id="KW-0902">Two-component regulatory system</keyword>
<gene>
    <name evidence="14" type="ORF">SAMN02910377_00375</name>
</gene>
<dbReference type="GO" id="GO:0005886">
    <property type="term" value="C:plasma membrane"/>
    <property type="evidence" value="ECO:0007669"/>
    <property type="project" value="UniProtKB-SubCell"/>
</dbReference>
<dbReference type="CDD" id="cd00082">
    <property type="entry name" value="HisKA"/>
    <property type="match status" value="1"/>
</dbReference>
<dbReference type="Pfam" id="PF00512">
    <property type="entry name" value="HisKA"/>
    <property type="match status" value="1"/>
</dbReference>
<evidence type="ECO:0000259" key="13">
    <source>
        <dbReference type="PROSITE" id="PS50894"/>
    </source>
</evidence>
<feature type="modified residue" description="Phosphohistidine" evidence="8">
    <location>
        <position position="520"/>
    </location>
</feature>
<dbReference type="SMART" id="SM00388">
    <property type="entry name" value="HisKA"/>
    <property type="match status" value="1"/>
</dbReference>
<dbReference type="InterPro" id="IPR005467">
    <property type="entry name" value="His_kinase_dom"/>
</dbReference>
<keyword evidence="5 14" id="KW-0808">Transferase</keyword>
<keyword evidence="10" id="KW-1133">Transmembrane helix</keyword>
<dbReference type="InterPro" id="IPR004358">
    <property type="entry name" value="Sig_transdc_His_kin-like_C"/>
</dbReference>
<dbReference type="Gene3D" id="3.30.565.10">
    <property type="entry name" value="Histidine kinase-like ATPase, C-terminal domain"/>
    <property type="match status" value="1"/>
</dbReference>
<dbReference type="InterPro" id="IPR036641">
    <property type="entry name" value="HPT_dom_sf"/>
</dbReference>
<dbReference type="EC" id="2.7.13.3" evidence="2"/>
<protein>
    <recommendedName>
        <fullName evidence="3">Stage 0 sporulation protein A homolog</fullName>
        <ecNumber evidence="2">2.7.13.3</ecNumber>
    </recommendedName>
</protein>
<evidence type="ECO:0000259" key="12">
    <source>
        <dbReference type="PROSITE" id="PS50110"/>
    </source>
</evidence>
<evidence type="ECO:0000256" key="7">
    <source>
        <dbReference type="ARBA" id="ARBA00024867"/>
    </source>
</evidence>
<dbReference type="Pfam" id="PF00072">
    <property type="entry name" value="Response_reg"/>
    <property type="match status" value="1"/>
</dbReference>
<reference evidence="15" key="1">
    <citation type="submission" date="2016-10" db="EMBL/GenBank/DDBJ databases">
        <authorList>
            <person name="Varghese N."/>
        </authorList>
    </citation>
    <scope>NUCLEOTIDE SEQUENCE [LARGE SCALE GENOMIC DNA]</scope>
    <source>
        <strain evidence="15">ACV-9</strain>
    </source>
</reference>
<keyword evidence="10" id="KW-0472">Membrane</keyword>
<dbReference type="InterPro" id="IPR003594">
    <property type="entry name" value="HATPase_dom"/>
</dbReference>
<dbReference type="InterPro" id="IPR008207">
    <property type="entry name" value="Sig_transdc_His_kin_Hpt_dom"/>
</dbReference>
<dbReference type="SUPFAM" id="SSF52172">
    <property type="entry name" value="CheY-like"/>
    <property type="match status" value="1"/>
</dbReference>
<dbReference type="AlphaFoldDB" id="A0A1H7F8S5"/>
<comment type="function">
    <text evidence="7">May play the central regulatory role in sporulation. It may be an element of the effector pathway responsible for the activation of sporulation genes in response to nutritional stress. Spo0A may act in concert with spo0H (a sigma factor) to control the expression of some genes that are critical to the sporulation process.</text>
</comment>
<dbReference type="PANTHER" id="PTHR45339">
    <property type="entry name" value="HYBRID SIGNAL TRANSDUCTION HISTIDINE KINASE J"/>
    <property type="match status" value="1"/>
</dbReference>
<dbReference type="GO" id="GO:0000155">
    <property type="term" value="F:phosphorelay sensor kinase activity"/>
    <property type="evidence" value="ECO:0007669"/>
    <property type="project" value="InterPro"/>
</dbReference>
<keyword evidence="5 14" id="KW-0418">Kinase</keyword>
<dbReference type="PRINTS" id="PR00344">
    <property type="entry name" value="BCTRLSENSOR"/>
</dbReference>
<keyword evidence="4 9" id="KW-0597">Phosphoprotein</keyword>
<evidence type="ECO:0000256" key="8">
    <source>
        <dbReference type="PROSITE-ProRule" id="PRU00110"/>
    </source>
</evidence>
<dbReference type="SUPFAM" id="SSF47384">
    <property type="entry name" value="Homodimeric domain of signal transducing histidine kinase"/>
    <property type="match status" value="1"/>
</dbReference>
<feature type="domain" description="Histidine kinase" evidence="11">
    <location>
        <begin position="89"/>
        <end position="310"/>
    </location>
</feature>
<keyword evidence="10" id="KW-0812">Transmembrane</keyword>
<dbReference type="PROSITE" id="PS50110">
    <property type="entry name" value="RESPONSE_REGULATORY"/>
    <property type="match status" value="1"/>
</dbReference>
<evidence type="ECO:0000256" key="1">
    <source>
        <dbReference type="ARBA" id="ARBA00000085"/>
    </source>
</evidence>
<dbReference type="Pfam" id="PF02518">
    <property type="entry name" value="HATPase_c"/>
    <property type="match status" value="1"/>
</dbReference>
<evidence type="ECO:0000256" key="6">
    <source>
        <dbReference type="ARBA" id="ARBA00023012"/>
    </source>
</evidence>
<evidence type="ECO:0000256" key="10">
    <source>
        <dbReference type="SAM" id="Phobius"/>
    </source>
</evidence>
<dbReference type="InterPro" id="IPR036097">
    <property type="entry name" value="HisK_dim/P_sf"/>
</dbReference>
<proteinExistence type="predicted"/>
<sequence>MILIVTVVLFIVVGALLASVAVISDGTLSRNQFIKLIVVFSIFLIFAIIVALRIAQNVIKEINSMNEFMQRQLDAIDSASKAKSQFLANMSHEVRTPINAILGMNEMIIRESADEQIVEYATNVKQAGKALLAQVNSVLDYSKLEEGKMEIIQVEYDLATMINGFVTAVTTRAKSKGLRMDVNIDTNLPTTLFGDDVRLGQVINNLLTNAVKYTEVGVITLNIWEESRADGAIDIGVSVQDTGIGIKPEDMEKLSASFTRIEEERNRNIEGTGLGIPIVIEILKLMGSDLKVESVYGQGSIFSFVVRQGIINDEPLGDYRKRVKRSYMRRNKYTYPSMPKANIIVVDDYEMNLVVAKNLMKVYDFIPDLAESGPEALTRIQEKHYDIIFMDHMMPDMDGVETLELLKKRHMIDESTAVIALTANAIAGAKDFYISKGFNDYLTKPIDAEALEQVLTKYVPAEKIVKKSISDIKNNKSLTTDDEERKALIKIFISTIQETARNLDSLLEAEDIKNYTIKVHGLKSTARLIGEMSISSKAEALEKAGNENDWDYIKSHHKELIREYLSLENSYKEVKETKKTLEPGELKDAIYSIIEMASVCDYTSTEMVLDSLDEYAMPENVESEMKHVRELLQKLDYEGVVESAKKMLNNGGN</sequence>
<evidence type="ECO:0000256" key="3">
    <source>
        <dbReference type="ARBA" id="ARBA00018672"/>
    </source>
</evidence>
<keyword evidence="15" id="KW-1185">Reference proteome</keyword>
<dbReference type="GO" id="GO:0005524">
    <property type="term" value="F:ATP binding"/>
    <property type="evidence" value="ECO:0007669"/>
    <property type="project" value="UniProtKB-KW"/>
</dbReference>
<dbReference type="Gene3D" id="3.40.50.2300">
    <property type="match status" value="1"/>
</dbReference>
<dbReference type="SMART" id="SM00387">
    <property type="entry name" value="HATPase_c"/>
    <property type="match status" value="1"/>
</dbReference>
<dbReference type="SMART" id="SM00448">
    <property type="entry name" value="REC"/>
    <property type="match status" value="1"/>
</dbReference>
<dbReference type="Gene3D" id="1.10.287.130">
    <property type="match status" value="1"/>
</dbReference>
<dbReference type="PROSITE" id="PS50894">
    <property type="entry name" value="HPT"/>
    <property type="match status" value="1"/>
</dbReference>
<accession>A0A1H7F8S5</accession>
<feature type="domain" description="HPt" evidence="13">
    <location>
        <begin position="481"/>
        <end position="578"/>
    </location>
</feature>
<dbReference type="Proteomes" id="UP000182321">
    <property type="component" value="Unassembled WGS sequence"/>
</dbReference>